<keyword evidence="4" id="KW-0010">Activator</keyword>
<dbReference type="GO" id="GO:0003700">
    <property type="term" value="F:DNA-binding transcription factor activity"/>
    <property type="evidence" value="ECO:0007669"/>
    <property type="project" value="InterPro"/>
</dbReference>
<evidence type="ECO:0000259" key="8">
    <source>
        <dbReference type="PROSITE" id="PS51372"/>
    </source>
</evidence>
<dbReference type="PANTHER" id="PTHR30185">
    <property type="entry name" value="CRYPTIC BETA-GLUCOSIDE BGL OPERON ANTITERMINATOR"/>
    <property type="match status" value="1"/>
</dbReference>
<dbReference type="InterPro" id="IPR002178">
    <property type="entry name" value="PTS_EIIA_type-2_dom"/>
</dbReference>
<dbReference type="SUPFAM" id="SSF52794">
    <property type="entry name" value="PTS system IIB component-like"/>
    <property type="match status" value="1"/>
</dbReference>
<keyword evidence="2" id="KW-0677">Repeat</keyword>
<feature type="domain" description="PTS EIIB type-2" evidence="7">
    <location>
        <begin position="403"/>
        <end position="497"/>
    </location>
</feature>
<evidence type="ECO:0000259" key="6">
    <source>
        <dbReference type="PROSITE" id="PS51094"/>
    </source>
</evidence>
<feature type="domain" description="PTS EIIA type-2" evidence="6">
    <location>
        <begin position="502"/>
        <end position="642"/>
    </location>
</feature>
<dbReference type="AlphaFoldDB" id="A0A9D9H3X4"/>
<dbReference type="Pfam" id="PF05043">
    <property type="entry name" value="Mga"/>
    <property type="match status" value="1"/>
</dbReference>
<dbReference type="Pfam" id="PF00359">
    <property type="entry name" value="PTS_EIIA_2"/>
    <property type="match status" value="1"/>
</dbReference>
<feature type="domain" description="PRD" evidence="8">
    <location>
        <begin position="188"/>
        <end position="290"/>
    </location>
</feature>
<dbReference type="Gene3D" id="3.40.930.10">
    <property type="entry name" value="Mannitol-specific EII, Chain A"/>
    <property type="match status" value="1"/>
</dbReference>
<evidence type="ECO:0000313" key="9">
    <source>
        <dbReference type="EMBL" id="MBO8433793.1"/>
    </source>
</evidence>
<gene>
    <name evidence="9" type="ORF">IAC55_00540</name>
</gene>
<evidence type="ECO:0000313" key="10">
    <source>
        <dbReference type="Proteomes" id="UP000823611"/>
    </source>
</evidence>
<keyword evidence="5" id="KW-0804">Transcription</keyword>
<dbReference type="InterPro" id="IPR001034">
    <property type="entry name" value="DeoR_HTH"/>
</dbReference>
<dbReference type="GO" id="GO:0009401">
    <property type="term" value="P:phosphoenolpyruvate-dependent sugar phosphotransferase system"/>
    <property type="evidence" value="ECO:0007669"/>
    <property type="project" value="InterPro"/>
</dbReference>
<dbReference type="Proteomes" id="UP000823611">
    <property type="component" value="Unassembled WGS sequence"/>
</dbReference>
<dbReference type="EMBL" id="JADIMX010000010">
    <property type="protein sequence ID" value="MBO8433793.1"/>
    <property type="molecule type" value="Genomic_DNA"/>
</dbReference>
<dbReference type="SUPFAM" id="SSF55804">
    <property type="entry name" value="Phoshotransferase/anion transport protein"/>
    <property type="match status" value="1"/>
</dbReference>
<evidence type="ECO:0000256" key="5">
    <source>
        <dbReference type="ARBA" id="ARBA00023163"/>
    </source>
</evidence>
<feature type="domain" description="PRD" evidence="8">
    <location>
        <begin position="291"/>
        <end position="398"/>
    </location>
</feature>
<sequence>MFPYYRLNKIFNYINKNEIASINDLCSLLNITDRTLRTDIQTINNVLKDYGATIKLKRKLGYFLEISDPDRYEEFLTKLSDTEKYSIELDSTEDRMKHLLNILLYKDNYISLDELSEQVFVGTNTLKNYIKSLNNILSKYNLECISKSNIGIKIIGNEDDKRKCLVESIINTNLQSYITTFTKDEYILFKDIDLYKLKDIVFTNLKNANIEINDYNLKNLVIHFALMISRVKNDYYINNNFNIHIDDNYQKFVDDISKEIEDNFDISISEGEKNYIYLHLIANSRIDNLSNSDNKIKKLINDLLSTIYFDYNFDLRNDEVLLNDLFVHLKSILTTKYLELNKRNPLLNTIKSNFPLAFDITLSCVTKVFKNTPFKLTEDEIGYISLHIGAGLERCFSGTVNVKNVIVICGSGQATSRMLETRINIFFKDKINIVSRMSYNNFISLPKSEFRNIDFIISTIPIETDIDIPTAVVNFVFKTEDIETISKLLNKISNNTTKNSIEFFNKNLFLHLDKCESKESLLDNLFDIMKKENVIDDEYISSVIDREKLSKTNLNDVFALPHPIKPCAKKTQVAVAIIDEPVKWSDDSTVQIVFLLAIKQGEQKNIEHLYDIFIEVVNNTVLQNRVLQSNTFEEFINNLYSI</sequence>
<dbReference type="InterPro" id="IPR016152">
    <property type="entry name" value="PTrfase/Anion_transptr"/>
</dbReference>
<dbReference type="Pfam" id="PF00874">
    <property type="entry name" value="PRD"/>
    <property type="match status" value="2"/>
</dbReference>
<dbReference type="PANTHER" id="PTHR30185:SF13">
    <property type="entry name" value="LICABCH OPERON REGULATOR-RELATED"/>
    <property type="match status" value="1"/>
</dbReference>
<organism evidence="9 10">
    <name type="scientific">Candidatus Fimicola merdigallinarum</name>
    <dbReference type="NCBI Taxonomy" id="2840819"/>
    <lineage>
        <taxon>Bacteria</taxon>
        <taxon>Bacillati</taxon>
        <taxon>Bacillota</taxon>
        <taxon>Clostridia</taxon>
        <taxon>Lachnospirales</taxon>
        <taxon>Lachnospiraceae</taxon>
        <taxon>Lachnospiraceae incertae sedis</taxon>
        <taxon>Candidatus Fimicola</taxon>
    </lineage>
</organism>
<reference evidence="9" key="2">
    <citation type="journal article" date="2021" name="PeerJ">
        <title>Extensive microbial diversity within the chicken gut microbiome revealed by metagenomics and culture.</title>
        <authorList>
            <person name="Gilroy R."/>
            <person name="Ravi A."/>
            <person name="Getino M."/>
            <person name="Pursley I."/>
            <person name="Horton D.L."/>
            <person name="Alikhan N.F."/>
            <person name="Baker D."/>
            <person name="Gharbi K."/>
            <person name="Hall N."/>
            <person name="Watson M."/>
            <person name="Adriaenssens E.M."/>
            <person name="Foster-Nyarko E."/>
            <person name="Jarju S."/>
            <person name="Secka A."/>
            <person name="Antonio M."/>
            <person name="Oren A."/>
            <person name="Chaudhuri R.R."/>
            <person name="La Ragione R."/>
            <person name="Hildebrand F."/>
            <person name="Pallen M.J."/>
        </authorList>
    </citation>
    <scope>NUCLEOTIDE SEQUENCE</scope>
    <source>
        <strain evidence="9">F6-4510</strain>
    </source>
</reference>
<keyword evidence="1" id="KW-0808">Transferase</keyword>
<keyword evidence="3" id="KW-0805">Transcription regulation</keyword>
<dbReference type="PROSITE" id="PS51099">
    <property type="entry name" value="PTS_EIIB_TYPE_2"/>
    <property type="match status" value="1"/>
</dbReference>
<dbReference type="InterPro" id="IPR007737">
    <property type="entry name" value="Mga_HTH"/>
</dbReference>
<reference evidence="9" key="1">
    <citation type="submission" date="2020-10" db="EMBL/GenBank/DDBJ databases">
        <authorList>
            <person name="Gilroy R."/>
        </authorList>
    </citation>
    <scope>NUCLEOTIDE SEQUENCE</scope>
    <source>
        <strain evidence="9">F6-4510</strain>
    </source>
</reference>
<evidence type="ECO:0000256" key="3">
    <source>
        <dbReference type="ARBA" id="ARBA00023015"/>
    </source>
</evidence>
<accession>A0A9D9H3X4</accession>
<dbReference type="Gene3D" id="1.10.10.10">
    <property type="entry name" value="Winged helix-like DNA-binding domain superfamily/Winged helix DNA-binding domain"/>
    <property type="match status" value="2"/>
</dbReference>
<dbReference type="InterPro" id="IPR036388">
    <property type="entry name" value="WH-like_DNA-bd_sf"/>
</dbReference>
<proteinExistence type="predicted"/>
<evidence type="ECO:0000256" key="1">
    <source>
        <dbReference type="ARBA" id="ARBA00022679"/>
    </source>
</evidence>
<dbReference type="PROSITE" id="PS51094">
    <property type="entry name" value="PTS_EIIA_TYPE_2"/>
    <property type="match status" value="1"/>
</dbReference>
<dbReference type="Gene3D" id="1.10.1790.10">
    <property type="entry name" value="PRD domain"/>
    <property type="match status" value="2"/>
</dbReference>
<dbReference type="GO" id="GO:0008982">
    <property type="term" value="F:protein-N(PI)-phosphohistidine-sugar phosphotransferase activity"/>
    <property type="evidence" value="ECO:0007669"/>
    <property type="project" value="InterPro"/>
</dbReference>
<dbReference type="Gene3D" id="3.40.50.2300">
    <property type="match status" value="1"/>
</dbReference>
<evidence type="ECO:0000256" key="2">
    <source>
        <dbReference type="ARBA" id="ARBA00022737"/>
    </source>
</evidence>
<dbReference type="InterPro" id="IPR050661">
    <property type="entry name" value="BglG_antiterminators"/>
</dbReference>
<dbReference type="InterPro" id="IPR011608">
    <property type="entry name" value="PRD"/>
</dbReference>
<protein>
    <submittedName>
        <fullName evidence="9">Transcription antiterminator</fullName>
    </submittedName>
</protein>
<dbReference type="InterPro" id="IPR013011">
    <property type="entry name" value="PTS_EIIB_2"/>
</dbReference>
<name>A0A9D9H3X4_9FIRM</name>
<dbReference type="PROSITE" id="PS51372">
    <property type="entry name" value="PRD_2"/>
    <property type="match status" value="2"/>
</dbReference>
<dbReference type="InterPro" id="IPR036634">
    <property type="entry name" value="PRD_sf"/>
</dbReference>
<dbReference type="SUPFAM" id="SSF63520">
    <property type="entry name" value="PTS-regulatory domain, PRD"/>
    <property type="match status" value="2"/>
</dbReference>
<evidence type="ECO:0000259" key="7">
    <source>
        <dbReference type="PROSITE" id="PS51099"/>
    </source>
</evidence>
<dbReference type="CDD" id="cd05568">
    <property type="entry name" value="PTS_IIB_bgl_like"/>
    <property type="match status" value="1"/>
</dbReference>
<dbReference type="InterPro" id="IPR036095">
    <property type="entry name" value="PTS_EIIB-like_sf"/>
</dbReference>
<comment type="caution">
    <text evidence="9">The sequence shown here is derived from an EMBL/GenBank/DDBJ whole genome shotgun (WGS) entry which is preliminary data.</text>
</comment>
<dbReference type="Pfam" id="PF08220">
    <property type="entry name" value="HTH_DeoR"/>
    <property type="match status" value="1"/>
</dbReference>
<evidence type="ECO:0000256" key="4">
    <source>
        <dbReference type="ARBA" id="ARBA00023159"/>
    </source>
</evidence>